<gene>
    <name evidence="2" type="ORF">QE404_000905</name>
</gene>
<dbReference type="Proteomes" id="UP001225072">
    <property type="component" value="Unassembled WGS sequence"/>
</dbReference>
<dbReference type="Pfam" id="PF00583">
    <property type="entry name" value="Acetyltransf_1"/>
    <property type="match status" value="1"/>
</dbReference>
<dbReference type="InterPro" id="IPR052777">
    <property type="entry name" value="Acetyltransferase_Enz"/>
</dbReference>
<name>A0ABU0TFC4_9FLAO</name>
<accession>A0ABU0TFC4</accession>
<organism evidence="2 3">
    <name type="scientific">Chryseobacterium camelliae</name>
    <dbReference type="NCBI Taxonomy" id="1265445"/>
    <lineage>
        <taxon>Bacteria</taxon>
        <taxon>Pseudomonadati</taxon>
        <taxon>Bacteroidota</taxon>
        <taxon>Flavobacteriia</taxon>
        <taxon>Flavobacteriales</taxon>
        <taxon>Weeksellaceae</taxon>
        <taxon>Chryseobacterium group</taxon>
        <taxon>Chryseobacterium</taxon>
    </lineage>
</organism>
<evidence type="ECO:0000313" key="3">
    <source>
        <dbReference type="Proteomes" id="UP001225072"/>
    </source>
</evidence>
<evidence type="ECO:0000313" key="2">
    <source>
        <dbReference type="EMBL" id="MDQ1095758.1"/>
    </source>
</evidence>
<dbReference type="PANTHER" id="PTHR43305">
    <property type="entry name" value="FAMILY N-ACETYLTRANSFERASE, PUTATIVE (AFU_ORTHOLOGUE AFUA_2G01380)-RELATED"/>
    <property type="match status" value="1"/>
</dbReference>
<sequence length="169" mass="19036">MNAPFINYLLSNMTSIKMDITIKAISRPSDDNRVRDLIHRLNDSLITISGESGSKGANLDDFAQENALFLIALHDDQAVACGGLRPISSEVCEVKRMFSLKKNIGLGGKILSALEMAAKQFDYKYICLETRKKNDNAVKFYLKKGYEVIENYGIYIGREEAVCFRKELK</sequence>
<protein>
    <submittedName>
        <fullName evidence="2">N-acetylglutamate synthase-like GNAT family acetyltransferase</fullName>
    </submittedName>
</protein>
<dbReference type="PANTHER" id="PTHR43305:SF1">
    <property type="entry name" value="FAMILY N-ACETYLTRANSFERASE, PUTATIVE (AFU_ORTHOLOGUE AFUA_2G01380)-RELATED"/>
    <property type="match status" value="1"/>
</dbReference>
<reference evidence="2 3" key="1">
    <citation type="submission" date="2023-07" db="EMBL/GenBank/DDBJ databases">
        <title>Functional and genomic diversity of the sorghum phyllosphere microbiome.</title>
        <authorList>
            <person name="Shade A."/>
        </authorList>
    </citation>
    <scope>NUCLEOTIDE SEQUENCE [LARGE SCALE GENOMIC DNA]</scope>
    <source>
        <strain evidence="2 3">SORGH_AS_1064</strain>
    </source>
</reference>
<dbReference type="Gene3D" id="3.40.630.30">
    <property type="match status" value="1"/>
</dbReference>
<proteinExistence type="predicted"/>
<dbReference type="EMBL" id="JAUTAL010000001">
    <property type="protein sequence ID" value="MDQ1095758.1"/>
    <property type="molecule type" value="Genomic_DNA"/>
</dbReference>
<comment type="caution">
    <text evidence="2">The sequence shown here is derived from an EMBL/GenBank/DDBJ whole genome shotgun (WGS) entry which is preliminary data.</text>
</comment>
<keyword evidence="3" id="KW-1185">Reference proteome</keyword>
<dbReference type="SUPFAM" id="SSF55729">
    <property type="entry name" value="Acyl-CoA N-acyltransferases (Nat)"/>
    <property type="match status" value="1"/>
</dbReference>
<dbReference type="InterPro" id="IPR016181">
    <property type="entry name" value="Acyl_CoA_acyltransferase"/>
</dbReference>
<dbReference type="PROSITE" id="PS51186">
    <property type="entry name" value="GNAT"/>
    <property type="match status" value="1"/>
</dbReference>
<feature type="domain" description="N-acetyltransferase" evidence="1">
    <location>
        <begin position="20"/>
        <end position="169"/>
    </location>
</feature>
<evidence type="ECO:0000259" key="1">
    <source>
        <dbReference type="PROSITE" id="PS51186"/>
    </source>
</evidence>
<dbReference type="InterPro" id="IPR000182">
    <property type="entry name" value="GNAT_dom"/>
</dbReference>